<dbReference type="Proteomes" id="UP000182114">
    <property type="component" value="Unassembled WGS sequence"/>
</dbReference>
<protein>
    <submittedName>
        <fullName evidence="1">Uncharacterized protein</fullName>
    </submittedName>
</protein>
<accession>A0A1G7E2H5</accession>
<dbReference type="EMBL" id="FNBD01000002">
    <property type="protein sequence ID" value="SDE57819.1"/>
    <property type="molecule type" value="Genomic_DNA"/>
</dbReference>
<sequence length="131" mass="14798">MNSTIEEQLQLLKEQALRRETQISAFKKSLLSNYDSLVLSNGLDELRDVNILILDCDYTNRNMLKLIDEAFAVKDDHHLVDRVELDTLVINNLACVKEFQSLKVAMGSIRSSNKASALNILGSNASIEQRF</sequence>
<evidence type="ECO:0000313" key="1">
    <source>
        <dbReference type="EMBL" id="SDE57819.1"/>
    </source>
</evidence>
<dbReference type="AlphaFoldDB" id="A0A1G7E2H5"/>
<reference evidence="2" key="1">
    <citation type="submission" date="2016-10" db="EMBL/GenBank/DDBJ databases">
        <authorList>
            <person name="Varghese N."/>
            <person name="Submissions S."/>
        </authorList>
    </citation>
    <scope>NUCLEOTIDE SEQUENCE [LARGE SCALE GENOMIC DNA]</scope>
    <source>
        <strain evidence="2">DSM 24729</strain>
    </source>
</reference>
<keyword evidence="2" id="KW-1185">Reference proteome</keyword>
<organism evidence="1 2">
    <name type="scientific">Cellulophaga baltica</name>
    <dbReference type="NCBI Taxonomy" id="76594"/>
    <lineage>
        <taxon>Bacteria</taxon>
        <taxon>Pseudomonadati</taxon>
        <taxon>Bacteroidota</taxon>
        <taxon>Flavobacteriia</taxon>
        <taxon>Flavobacteriales</taxon>
        <taxon>Flavobacteriaceae</taxon>
        <taxon>Cellulophaga</taxon>
    </lineage>
</organism>
<evidence type="ECO:0000313" key="2">
    <source>
        <dbReference type="Proteomes" id="UP000182114"/>
    </source>
</evidence>
<dbReference type="RefSeq" id="WP_074537404.1">
    <property type="nucleotide sequence ID" value="NZ_FNBD01000002.1"/>
</dbReference>
<proteinExistence type="predicted"/>
<gene>
    <name evidence="1" type="ORF">SAMN04487992_10244</name>
</gene>
<dbReference type="eggNOG" id="ENOG50311HH">
    <property type="taxonomic scope" value="Bacteria"/>
</dbReference>
<name>A0A1G7E2H5_9FLAO</name>